<dbReference type="GO" id="GO:0005737">
    <property type="term" value="C:cytoplasm"/>
    <property type="evidence" value="ECO:0007669"/>
    <property type="project" value="UniProtKB-SubCell"/>
</dbReference>
<dbReference type="SUPFAM" id="SSF55979">
    <property type="entry name" value="DNA clamp"/>
    <property type="match status" value="3"/>
</dbReference>
<evidence type="ECO:0000256" key="4">
    <source>
        <dbReference type="ARBA" id="ARBA00011400"/>
    </source>
</evidence>
<evidence type="ECO:0000313" key="15">
    <source>
        <dbReference type="Proteomes" id="UP000239785"/>
    </source>
</evidence>
<dbReference type="Pfam" id="PF02768">
    <property type="entry name" value="DNA_pol3_beta_3"/>
    <property type="match status" value="1"/>
</dbReference>
<evidence type="ECO:0000259" key="11">
    <source>
        <dbReference type="Pfam" id="PF00712"/>
    </source>
</evidence>
<evidence type="ECO:0000256" key="7">
    <source>
        <dbReference type="ARBA" id="ARBA00022695"/>
    </source>
</evidence>
<dbReference type="InterPro" id="IPR022634">
    <property type="entry name" value="DNA_polIII_beta_N"/>
</dbReference>
<evidence type="ECO:0000256" key="1">
    <source>
        <dbReference type="ARBA" id="ARBA00002266"/>
    </source>
</evidence>
<dbReference type="AlphaFoldDB" id="A0A2S5RH89"/>
<feature type="domain" description="DNA polymerase III beta sliding clamp C-terminal" evidence="13">
    <location>
        <begin position="249"/>
        <end position="367"/>
    </location>
</feature>
<comment type="subunit">
    <text evidence="4">Forms a ring-shaped head-to-tail homodimer around DNA which binds and tethers DNA polymerases and other proteins to the DNA. The DNA replisome complex has a single clamp-loading complex (3 tau and 1 each of delta, delta', psi and chi subunits) which binds 3 Pol III cores (1 core on the leading strand and 2 on the lagging strand) each with a beta sliding clamp dimer. Additional proteins in the replisome are other copies of gamma, psi and chi, Ssb, DNA helicase and RNA primase.</text>
</comment>
<dbReference type="PANTHER" id="PTHR30478:SF0">
    <property type="entry name" value="BETA SLIDING CLAMP"/>
    <property type="match status" value="1"/>
</dbReference>
<dbReference type="SMART" id="SM00480">
    <property type="entry name" value="POL3Bc"/>
    <property type="match status" value="1"/>
</dbReference>
<dbReference type="GO" id="GO:0003677">
    <property type="term" value="F:DNA binding"/>
    <property type="evidence" value="ECO:0007669"/>
    <property type="project" value="UniProtKB-KW"/>
</dbReference>
<reference evidence="14 15" key="1">
    <citation type="submission" date="2017-11" db="EMBL/GenBank/DDBJ databases">
        <title>Genome sequence of Mesoplasma corruscae ELCA-2 (ATCC 49579).</title>
        <authorList>
            <person name="Lo W.-S."/>
            <person name="Kuo C.-H."/>
        </authorList>
    </citation>
    <scope>NUCLEOTIDE SEQUENCE [LARGE SCALE GENOMIC DNA]</scope>
    <source>
        <strain evidence="14 15">ELCA-2</strain>
    </source>
</reference>
<keyword evidence="9" id="KW-0239">DNA-directed DNA polymerase</keyword>
<dbReference type="EMBL" id="PHNF01000001">
    <property type="protein sequence ID" value="PPE06670.1"/>
    <property type="molecule type" value="Genomic_DNA"/>
</dbReference>
<dbReference type="InterPro" id="IPR001001">
    <property type="entry name" value="DNA_polIII_beta"/>
</dbReference>
<dbReference type="Proteomes" id="UP000239785">
    <property type="component" value="Unassembled WGS sequence"/>
</dbReference>
<keyword evidence="8" id="KW-0235">DNA replication</keyword>
<sequence>MNIKINRQAFLDGINSASKIIDPKSLSPATTGVLIEVGIDKLTIISTNNSTSFKVELHEQNSDLEITTPGTILVKPKFIIDTLKKLENQFIKLNVFEESELEIITEKSSLKIGLLDPEDFPLLGFVENGLEITLSPLEFKSTINQLINSINPYKERTVLTGLNLKTKEDSIVFSATDLFKISLKKIPINTQGEKINIIIPHKTLTELIKLIENVKKLKIVVFDNYTTFVFDNKTFQSILVDGNYPDVESAFPSVFGTLIKVKTKKLLKLLNRFELPFESSDPTINLNIKKNEITLKTTVDSVKYEETFNDFKFGGEEIEEVKFNTRFILEAIKTFDCEDLEIKFSLPSRMAVISSEEEPNLKQIILPRA</sequence>
<dbReference type="InterPro" id="IPR046938">
    <property type="entry name" value="DNA_clamp_sf"/>
</dbReference>
<keyword evidence="6" id="KW-0808">Transferase</keyword>
<dbReference type="PANTHER" id="PTHR30478">
    <property type="entry name" value="DNA POLYMERASE III SUBUNIT BETA"/>
    <property type="match status" value="1"/>
</dbReference>
<dbReference type="CDD" id="cd00140">
    <property type="entry name" value="beta_clamp"/>
    <property type="match status" value="1"/>
</dbReference>
<keyword evidence="7" id="KW-0548">Nucleotidyltransferase</keyword>
<gene>
    <name evidence="14" type="primary">dnaN</name>
    <name evidence="14" type="ORF">MCORR_v1c03010</name>
</gene>
<feature type="domain" description="DNA polymerase III beta sliding clamp central" evidence="12">
    <location>
        <begin position="134"/>
        <end position="246"/>
    </location>
</feature>
<accession>A0A2S5RH89</accession>
<feature type="domain" description="DNA polymerase III beta sliding clamp N-terminal" evidence="11">
    <location>
        <begin position="1"/>
        <end position="123"/>
    </location>
</feature>
<protein>
    <submittedName>
        <fullName evidence="14">DNA polymerase III subunit beta</fullName>
    </submittedName>
</protein>
<dbReference type="GO" id="GO:0009360">
    <property type="term" value="C:DNA polymerase III complex"/>
    <property type="evidence" value="ECO:0007669"/>
    <property type="project" value="InterPro"/>
</dbReference>
<dbReference type="Gene3D" id="3.70.10.10">
    <property type="match status" value="1"/>
</dbReference>
<dbReference type="Gene3D" id="3.10.150.10">
    <property type="entry name" value="DNA Polymerase III, subunit A, domain 2"/>
    <property type="match status" value="1"/>
</dbReference>
<keyword evidence="15" id="KW-1185">Reference proteome</keyword>
<dbReference type="InterPro" id="IPR022637">
    <property type="entry name" value="DNA_polIII_beta_cen"/>
</dbReference>
<comment type="similarity">
    <text evidence="3">Belongs to the beta sliding clamp family.</text>
</comment>
<evidence type="ECO:0000256" key="9">
    <source>
        <dbReference type="ARBA" id="ARBA00022932"/>
    </source>
</evidence>
<evidence type="ECO:0000256" key="10">
    <source>
        <dbReference type="ARBA" id="ARBA00023125"/>
    </source>
</evidence>
<dbReference type="Pfam" id="PF02767">
    <property type="entry name" value="DNA_pol3_beta_2"/>
    <property type="match status" value="1"/>
</dbReference>
<comment type="caution">
    <text evidence="14">The sequence shown here is derived from an EMBL/GenBank/DDBJ whole genome shotgun (WGS) entry which is preliminary data.</text>
</comment>
<keyword evidence="10" id="KW-0238">DNA-binding</keyword>
<evidence type="ECO:0000256" key="5">
    <source>
        <dbReference type="ARBA" id="ARBA00022490"/>
    </source>
</evidence>
<dbReference type="GO" id="GO:0008408">
    <property type="term" value="F:3'-5' exonuclease activity"/>
    <property type="evidence" value="ECO:0007669"/>
    <property type="project" value="InterPro"/>
</dbReference>
<evidence type="ECO:0000256" key="8">
    <source>
        <dbReference type="ARBA" id="ARBA00022705"/>
    </source>
</evidence>
<keyword evidence="5" id="KW-0963">Cytoplasm</keyword>
<organism evidence="14 15">
    <name type="scientific">Mesoplasma corruscae</name>
    <dbReference type="NCBI Taxonomy" id="216874"/>
    <lineage>
        <taxon>Bacteria</taxon>
        <taxon>Bacillati</taxon>
        <taxon>Mycoplasmatota</taxon>
        <taxon>Mollicutes</taxon>
        <taxon>Entomoplasmatales</taxon>
        <taxon>Entomoplasmataceae</taxon>
        <taxon>Mesoplasma</taxon>
    </lineage>
</organism>
<dbReference type="InterPro" id="IPR022635">
    <property type="entry name" value="DNA_polIII_beta_C"/>
</dbReference>
<evidence type="ECO:0000256" key="6">
    <source>
        <dbReference type="ARBA" id="ARBA00022679"/>
    </source>
</evidence>
<dbReference type="OrthoDB" id="8421503at2"/>
<evidence type="ECO:0000259" key="13">
    <source>
        <dbReference type="Pfam" id="PF02768"/>
    </source>
</evidence>
<comment type="subcellular location">
    <subcellularLocation>
        <location evidence="2">Cytoplasm</location>
    </subcellularLocation>
</comment>
<dbReference type="GO" id="GO:0003887">
    <property type="term" value="F:DNA-directed DNA polymerase activity"/>
    <property type="evidence" value="ECO:0007669"/>
    <property type="project" value="UniProtKB-KW"/>
</dbReference>
<dbReference type="GO" id="GO:0006271">
    <property type="term" value="P:DNA strand elongation involved in DNA replication"/>
    <property type="evidence" value="ECO:0007669"/>
    <property type="project" value="TreeGrafter"/>
</dbReference>
<comment type="function">
    <text evidence="1">Confers DNA tethering and processivity to DNA polymerases and other proteins. Acts as a clamp, forming a ring around DNA (a reaction catalyzed by the clamp-loading complex) which diffuses in an ATP-independent manner freely and bidirectionally along dsDNA. Initially characterized for its ability to contact the catalytic subunit of DNA polymerase III (Pol III), a complex, multichain enzyme responsible for most of the replicative synthesis in bacteria; Pol III exhibits 3'-5' exonuclease proofreading activity. The beta chain is required for initiation of replication as well as for processivity of DNA replication.</text>
</comment>
<dbReference type="Pfam" id="PF00712">
    <property type="entry name" value="DNA_pol3_beta"/>
    <property type="match status" value="1"/>
</dbReference>
<evidence type="ECO:0000256" key="3">
    <source>
        <dbReference type="ARBA" id="ARBA00010752"/>
    </source>
</evidence>
<evidence type="ECO:0000313" key="14">
    <source>
        <dbReference type="EMBL" id="PPE06670.1"/>
    </source>
</evidence>
<evidence type="ECO:0000259" key="12">
    <source>
        <dbReference type="Pfam" id="PF02767"/>
    </source>
</evidence>
<name>A0A2S5RH89_9MOLU</name>
<evidence type="ECO:0000256" key="2">
    <source>
        <dbReference type="ARBA" id="ARBA00004496"/>
    </source>
</evidence>
<proteinExistence type="inferred from homology"/>
<dbReference type="NCBIfam" id="TIGR00663">
    <property type="entry name" value="dnan"/>
    <property type="match status" value="1"/>
</dbReference>
<dbReference type="RefSeq" id="WP_104207841.1">
    <property type="nucleotide sequence ID" value="NZ_PHNF01000001.1"/>
</dbReference>